<sequence length="31" mass="3748">MWGKGPISLNTCSHQLKHWLYLIIWYCNTKI</sequence>
<proteinExistence type="predicted"/>
<dbReference type="EMBL" id="GGEC01064878">
    <property type="protein sequence ID" value="MBX45362.1"/>
    <property type="molecule type" value="Transcribed_RNA"/>
</dbReference>
<accession>A0A2P2NS74</accession>
<organism evidence="1">
    <name type="scientific">Rhizophora mucronata</name>
    <name type="common">Asiatic mangrove</name>
    <dbReference type="NCBI Taxonomy" id="61149"/>
    <lineage>
        <taxon>Eukaryota</taxon>
        <taxon>Viridiplantae</taxon>
        <taxon>Streptophyta</taxon>
        <taxon>Embryophyta</taxon>
        <taxon>Tracheophyta</taxon>
        <taxon>Spermatophyta</taxon>
        <taxon>Magnoliopsida</taxon>
        <taxon>eudicotyledons</taxon>
        <taxon>Gunneridae</taxon>
        <taxon>Pentapetalae</taxon>
        <taxon>rosids</taxon>
        <taxon>fabids</taxon>
        <taxon>Malpighiales</taxon>
        <taxon>Rhizophoraceae</taxon>
        <taxon>Rhizophora</taxon>
    </lineage>
</organism>
<reference evidence="1" key="1">
    <citation type="submission" date="2018-02" db="EMBL/GenBank/DDBJ databases">
        <title>Rhizophora mucronata_Transcriptome.</title>
        <authorList>
            <person name="Meera S.P."/>
            <person name="Sreeshan A."/>
            <person name="Augustine A."/>
        </authorList>
    </citation>
    <scope>NUCLEOTIDE SEQUENCE</scope>
    <source>
        <tissue evidence="1">Leaf</tissue>
    </source>
</reference>
<protein>
    <submittedName>
        <fullName evidence="1">Uncharacterized protein</fullName>
    </submittedName>
</protein>
<name>A0A2P2NS74_RHIMU</name>
<evidence type="ECO:0000313" key="1">
    <source>
        <dbReference type="EMBL" id="MBX45362.1"/>
    </source>
</evidence>
<dbReference type="AlphaFoldDB" id="A0A2P2NS74"/>